<gene>
    <name evidence="5" type="ORF">PMAYCL1PPCAC_29512</name>
</gene>
<proteinExistence type="inferred from homology"/>
<dbReference type="Gene3D" id="2.60.40.790">
    <property type="match status" value="1"/>
</dbReference>
<keyword evidence="6" id="KW-1185">Reference proteome</keyword>
<evidence type="ECO:0000313" key="5">
    <source>
        <dbReference type="EMBL" id="GMR59317.1"/>
    </source>
</evidence>
<comment type="similarity">
    <text evidence="2 3">Belongs to the small heat shock protein (HSP20) family.</text>
</comment>
<dbReference type="SUPFAM" id="SSF49764">
    <property type="entry name" value="HSP20-like chaperones"/>
    <property type="match status" value="1"/>
</dbReference>
<dbReference type="GO" id="GO:0005634">
    <property type="term" value="C:nucleus"/>
    <property type="evidence" value="ECO:0007669"/>
    <property type="project" value="TreeGrafter"/>
</dbReference>
<evidence type="ECO:0000313" key="6">
    <source>
        <dbReference type="Proteomes" id="UP001328107"/>
    </source>
</evidence>
<comment type="caution">
    <text evidence="5">The sequence shown here is derived from an EMBL/GenBank/DDBJ whole genome shotgun (WGS) entry which is preliminary data.</text>
</comment>
<dbReference type="AlphaFoldDB" id="A0AAN5DBT5"/>
<dbReference type="InterPro" id="IPR008978">
    <property type="entry name" value="HSP20-like_chaperone"/>
</dbReference>
<dbReference type="GO" id="GO:0051082">
    <property type="term" value="F:unfolded protein binding"/>
    <property type="evidence" value="ECO:0007669"/>
    <property type="project" value="TreeGrafter"/>
</dbReference>
<dbReference type="PROSITE" id="PS01031">
    <property type="entry name" value="SHSP"/>
    <property type="match status" value="1"/>
</dbReference>
<name>A0AAN5DBT5_9BILA</name>
<feature type="domain" description="SHSP" evidence="4">
    <location>
        <begin position="60"/>
        <end position="168"/>
    </location>
</feature>
<evidence type="ECO:0000256" key="2">
    <source>
        <dbReference type="PROSITE-ProRule" id="PRU00285"/>
    </source>
</evidence>
<dbReference type="PANTHER" id="PTHR45640">
    <property type="entry name" value="HEAT SHOCK PROTEIN HSP-12.2-RELATED"/>
    <property type="match status" value="1"/>
</dbReference>
<dbReference type="CDD" id="cd06526">
    <property type="entry name" value="metazoan_ACD"/>
    <property type="match status" value="1"/>
</dbReference>
<dbReference type="EMBL" id="BTRK01000006">
    <property type="protein sequence ID" value="GMR59317.1"/>
    <property type="molecule type" value="Genomic_DNA"/>
</dbReference>
<dbReference type="GO" id="GO:0009408">
    <property type="term" value="P:response to heat"/>
    <property type="evidence" value="ECO:0007669"/>
    <property type="project" value="TreeGrafter"/>
</dbReference>
<dbReference type="Pfam" id="PF00011">
    <property type="entry name" value="HSP20"/>
    <property type="match status" value="1"/>
</dbReference>
<accession>A0AAN5DBT5</accession>
<evidence type="ECO:0000256" key="1">
    <source>
        <dbReference type="ARBA" id="ARBA00023016"/>
    </source>
</evidence>
<dbReference type="PANTHER" id="PTHR45640:SF13">
    <property type="entry name" value="HEAT SHOCK PROTEIN 22-RELATED"/>
    <property type="match status" value="1"/>
</dbReference>
<reference evidence="6" key="1">
    <citation type="submission" date="2022-10" db="EMBL/GenBank/DDBJ databases">
        <title>Genome assembly of Pristionchus species.</title>
        <authorList>
            <person name="Yoshida K."/>
            <person name="Sommer R.J."/>
        </authorList>
    </citation>
    <scope>NUCLEOTIDE SEQUENCE [LARGE SCALE GENOMIC DNA]</scope>
    <source>
        <strain evidence="6">RS5460</strain>
    </source>
</reference>
<organism evidence="5 6">
    <name type="scientific">Pristionchus mayeri</name>
    <dbReference type="NCBI Taxonomy" id="1317129"/>
    <lineage>
        <taxon>Eukaryota</taxon>
        <taxon>Metazoa</taxon>
        <taxon>Ecdysozoa</taxon>
        <taxon>Nematoda</taxon>
        <taxon>Chromadorea</taxon>
        <taxon>Rhabditida</taxon>
        <taxon>Rhabditina</taxon>
        <taxon>Diplogasteromorpha</taxon>
        <taxon>Diplogasteroidea</taxon>
        <taxon>Neodiplogasteridae</taxon>
        <taxon>Pristionchus</taxon>
    </lineage>
</organism>
<protein>
    <recommendedName>
        <fullName evidence="4">SHSP domain-containing protein</fullName>
    </recommendedName>
</protein>
<dbReference type="InterPro" id="IPR001436">
    <property type="entry name" value="Alpha-crystallin/sHSP_animal"/>
</dbReference>
<dbReference type="Proteomes" id="UP001328107">
    <property type="component" value="Unassembled WGS sequence"/>
</dbReference>
<dbReference type="GO" id="GO:0042026">
    <property type="term" value="P:protein refolding"/>
    <property type="evidence" value="ECO:0007669"/>
    <property type="project" value="TreeGrafter"/>
</dbReference>
<sequence length="170" mass="19318">MLRHLGSSSLVLTLPTRLPRRPFTLFPVAFYRPSIDRHFDLMEREMDRAFRNSLWISPFASLDYSHPPLIVTENGVKKFKLEFDVSKFKPEEVRVKATAKENTLQVEANHEDDTCKFAFSRTITVPSGTTLADLKCLFSSNGTLTLEAPFVPPGEKKEALPDTEIPVQHL</sequence>
<keyword evidence="1" id="KW-0346">Stress response</keyword>
<dbReference type="InterPro" id="IPR002068">
    <property type="entry name" value="A-crystallin/Hsp20_dom"/>
</dbReference>
<dbReference type="GO" id="GO:0005737">
    <property type="term" value="C:cytoplasm"/>
    <property type="evidence" value="ECO:0007669"/>
    <property type="project" value="TreeGrafter"/>
</dbReference>
<evidence type="ECO:0000259" key="4">
    <source>
        <dbReference type="PROSITE" id="PS01031"/>
    </source>
</evidence>
<evidence type="ECO:0000256" key="3">
    <source>
        <dbReference type="RuleBase" id="RU003616"/>
    </source>
</evidence>